<organism evidence="2 3">
    <name type="scientific">Symbiodinium natans</name>
    <dbReference type="NCBI Taxonomy" id="878477"/>
    <lineage>
        <taxon>Eukaryota</taxon>
        <taxon>Sar</taxon>
        <taxon>Alveolata</taxon>
        <taxon>Dinophyceae</taxon>
        <taxon>Suessiales</taxon>
        <taxon>Symbiodiniaceae</taxon>
        <taxon>Symbiodinium</taxon>
    </lineage>
</organism>
<gene>
    <name evidence="2" type="ORF">SNAT2548_LOCUS17601</name>
</gene>
<dbReference type="EMBL" id="CAJNDS010002117">
    <property type="protein sequence ID" value="CAE7336419.1"/>
    <property type="molecule type" value="Genomic_DNA"/>
</dbReference>
<dbReference type="Proteomes" id="UP000604046">
    <property type="component" value="Unassembled WGS sequence"/>
</dbReference>
<dbReference type="InterPro" id="IPR000120">
    <property type="entry name" value="Amidase"/>
</dbReference>
<sequence length="482" mass="51277">MIDVVEQRLSQTDCALNTTPITCFDRARAHAARFQVPKTPPRGFLYGLPVLIKDSEAVAGVRFTEGSPIYASRIPDKSSPLVTQLEERGAIVVGKTNVPEFCAGSQSFNPLFPTTVSPWDTRTTAGGSSGGSCSAVAACQSWLATGSDLGGSLRTPAAFCGVLGFRVSPGRIPRDASTPSGPLVGLHTINGPVGRCVRDVALLLDTMEGGHGWDFSVPSLPEGHTFEAAAVAGAEQGANVRVGFSTVGYTYSPSVEAWSAMCRKAATLLASCNEGSTCQEVSSDAIDFSKAEELFMILRSNTFAEKFSDLLNDAEMKALLKPEVIWNASIASTRGLAARRQEAQERLSNQFAQVQELFKSIDILCVPATLDAAFDADVRYPTEQLGQTFSDYLGWMMPACIVTTFLCPALVMPCGFLEDGRPVGLQLVAPFGEDAALLRAAAALEKELGLPQGCPEPRRGSVDLDTKGPRSIEEAALHHGVH</sequence>
<reference evidence="2" key="1">
    <citation type="submission" date="2021-02" db="EMBL/GenBank/DDBJ databases">
        <authorList>
            <person name="Dougan E. K."/>
            <person name="Rhodes N."/>
            <person name="Thang M."/>
            <person name="Chan C."/>
        </authorList>
    </citation>
    <scope>NUCLEOTIDE SEQUENCE</scope>
</reference>
<evidence type="ECO:0000313" key="3">
    <source>
        <dbReference type="Proteomes" id="UP000604046"/>
    </source>
</evidence>
<dbReference type="InterPro" id="IPR036928">
    <property type="entry name" value="AS_sf"/>
</dbReference>
<dbReference type="Pfam" id="PF01425">
    <property type="entry name" value="Amidase"/>
    <property type="match status" value="1"/>
</dbReference>
<dbReference type="SUPFAM" id="SSF75304">
    <property type="entry name" value="Amidase signature (AS) enzymes"/>
    <property type="match status" value="1"/>
</dbReference>
<evidence type="ECO:0000259" key="1">
    <source>
        <dbReference type="Pfam" id="PF01425"/>
    </source>
</evidence>
<dbReference type="Gene3D" id="3.90.1300.10">
    <property type="entry name" value="Amidase signature (AS) domain"/>
    <property type="match status" value="1"/>
</dbReference>
<evidence type="ECO:0000313" key="2">
    <source>
        <dbReference type="EMBL" id="CAE7336419.1"/>
    </source>
</evidence>
<dbReference type="AlphaFoldDB" id="A0A812P779"/>
<accession>A0A812P779</accession>
<dbReference type="OrthoDB" id="421993at2759"/>
<dbReference type="InterPro" id="IPR023631">
    <property type="entry name" value="Amidase_dom"/>
</dbReference>
<proteinExistence type="predicted"/>
<name>A0A812P779_9DINO</name>
<feature type="domain" description="Amidase" evidence="1">
    <location>
        <begin position="7"/>
        <end position="438"/>
    </location>
</feature>
<dbReference type="GO" id="GO:0003824">
    <property type="term" value="F:catalytic activity"/>
    <property type="evidence" value="ECO:0007669"/>
    <property type="project" value="InterPro"/>
</dbReference>
<dbReference type="PANTHER" id="PTHR11895:SF76">
    <property type="entry name" value="INDOLEACETAMIDE HYDROLASE"/>
    <property type="match status" value="1"/>
</dbReference>
<keyword evidence="3" id="KW-1185">Reference proteome</keyword>
<dbReference type="PANTHER" id="PTHR11895">
    <property type="entry name" value="TRANSAMIDASE"/>
    <property type="match status" value="1"/>
</dbReference>
<protein>
    <recommendedName>
        <fullName evidence="1">Amidase domain-containing protein</fullName>
    </recommendedName>
</protein>
<comment type="caution">
    <text evidence="2">The sequence shown here is derived from an EMBL/GenBank/DDBJ whole genome shotgun (WGS) entry which is preliminary data.</text>
</comment>